<gene>
    <name evidence="2" type="ORF">KC909_02495</name>
</gene>
<dbReference type="Proteomes" id="UP000783287">
    <property type="component" value="Unassembled WGS sequence"/>
</dbReference>
<reference evidence="2" key="2">
    <citation type="journal article" date="2021" name="Microbiome">
        <title>Successional dynamics and alternative stable states in a saline activated sludge microbial community over 9 years.</title>
        <authorList>
            <person name="Wang Y."/>
            <person name="Ye J."/>
            <person name="Ju F."/>
            <person name="Liu L."/>
            <person name="Boyd J.A."/>
            <person name="Deng Y."/>
            <person name="Parks D.H."/>
            <person name="Jiang X."/>
            <person name="Yin X."/>
            <person name="Woodcroft B.J."/>
            <person name="Tyson G.W."/>
            <person name="Hugenholtz P."/>
            <person name="Polz M.F."/>
            <person name="Zhang T."/>
        </authorList>
    </citation>
    <scope>NUCLEOTIDE SEQUENCE</scope>
    <source>
        <strain evidence="2">HKST-UBA14</strain>
    </source>
</reference>
<sequence>MDKILFLFFFFLPAGLANSAPVLALKVPGLKKLSYPIDFNLKLKGERILGDHKTIRGFVLAILTGIAVVAIQKHLYMNWEQLRDISEIDYGGISSVVLGSLLGFGAVFGDAFKSFFKRRIGIKPGGPWIPFDQVDFIIGGSLFSSVYIPLAFTDYLILFVVFIILHFTTNVVAYALKLKDVPY</sequence>
<feature type="transmembrane region" description="Helical" evidence="1">
    <location>
        <begin position="88"/>
        <end position="108"/>
    </location>
</feature>
<evidence type="ECO:0000313" key="3">
    <source>
        <dbReference type="Proteomes" id="UP000783287"/>
    </source>
</evidence>
<keyword evidence="1" id="KW-0812">Transmembrane</keyword>
<comment type="caution">
    <text evidence="2">The sequence shown here is derived from an EMBL/GenBank/DDBJ whole genome shotgun (WGS) entry which is preliminary data.</text>
</comment>
<name>A0A955L563_9BACT</name>
<organism evidence="2 3">
    <name type="scientific">Candidatus Dojkabacteria bacterium</name>
    <dbReference type="NCBI Taxonomy" id="2099670"/>
    <lineage>
        <taxon>Bacteria</taxon>
        <taxon>Candidatus Dojkabacteria</taxon>
    </lineage>
</organism>
<feature type="transmembrane region" description="Helical" evidence="1">
    <location>
        <begin position="55"/>
        <end position="76"/>
    </location>
</feature>
<proteinExistence type="predicted"/>
<protein>
    <submittedName>
        <fullName evidence="2">CDP-archaeol synthase</fullName>
    </submittedName>
</protein>
<dbReference type="Pfam" id="PF01864">
    <property type="entry name" value="CarS-like"/>
    <property type="match status" value="1"/>
</dbReference>
<dbReference type="AlphaFoldDB" id="A0A955L563"/>
<keyword evidence="1" id="KW-1133">Transmembrane helix</keyword>
<accession>A0A955L563</accession>
<evidence type="ECO:0000256" key="1">
    <source>
        <dbReference type="SAM" id="Phobius"/>
    </source>
</evidence>
<feature type="transmembrane region" description="Helical" evidence="1">
    <location>
        <begin position="155"/>
        <end position="176"/>
    </location>
</feature>
<dbReference type="PANTHER" id="PTHR39650">
    <property type="entry name" value="CDP-ARCHAEOL SYNTHASE"/>
    <property type="match status" value="1"/>
</dbReference>
<dbReference type="InterPro" id="IPR032690">
    <property type="entry name" value="CarS"/>
</dbReference>
<reference evidence="2" key="1">
    <citation type="submission" date="2020-04" db="EMBL/GenBank/DDBJ databases">
        <authorList>
            <person name="Zhang T."/>
        </authorList>
    </citation>
    <scope>NUCLEOTIDE SEQUENCE</scope>
    <source>
        <strain evidence="2">HKST-UBA14</strain>
    </source>
</reference>
<dbReference type="EMBL" id="JAGQLK010000039">
    <property type="protein sequence ID" value="MCA9383211.1"/>
    <property type="molecule type" value="Genomic_DNA"/>
</dbReference>
<keyword evidence="1" id="KW-0472">Membrane</keyword>
<evidence type="ECO:0000313" key="2">
    <source>
        <dbReference type="EMBL" id="MCA9383211.1"/>
    </source>
</evidence>
<dbReference type="PANTHER" id="PTHR39650:SF1">
    <property type="entry name" value="CDP-ARCHAEOL SYNTHASE"/>
    <property type="match status" value="1"/>
</dbReference>